<dbReference type="Proteomes" id="UP000646579">
    <property type="component" value="Unassembled WGS sequence"/>
</dbReference>
<dbReference type="SMART" id="SM00448">
    <property type="entry name" value="REC"/>
    <property type="match status" value="1"/>
</dbReference>
<dbReference type="PANTHER" id="PTHR44591:SF14">
    <property type="entry name" value="PROTEIN PILG"/>
    <property type="match status" value="1"/>
</dbReference>
<sequence length="148" mass="16604">MSLRFYAAVCGLEDPADKGGKLAVDVLIAEDEPSILEALDFILRRAGWTIRSVTDGEAVLEAVRRERPRMLLLDVMLPKRSGFEVLKQIRATDDLKRIPVLVLTAKGQAQDRRVAEELQADAFVTKPYANAEVIETVRRLLDSSNIWQ</sequence>
<evidence type="ECO:0000256" key="3">
    <source>
        <dbReference type="PROSITE-ProRule" id="PRU00169"/>
    </source>
</evidence>
<gene>
    <name evidence="5" type="ORF">GCM10007989_34910</name>
</gene>
<evidence type="ECO:0000256" key="2">
    <source>
        <dbReference type="ARBA" id="ARBA00023012"/>
    </source>
</evidence>
<dbReference type="PANTHER" id="PTHR44591">
    <property type="entry name" value="STRESS RESPONSE REGULATOR PROTEIN 1"/>
    <property type="match status" value="1"/>
</dbReference>
<dbReference type="InterPro" id="IPR050595">
    <property type="entry name" value="Bact_response_regulator"/>
</dbReference>
<feature type="modified residue" description="4-aspartylphosphate" evidence="3">
    <location>
        <position position="74"/>
    </location>
</feature>
<evidence type="ECO:0000313" key="5">
    <source>
        <dbReference type="EMBL" id="GHA35903.1"/>
    </source>
</evidence>
<dbReference type="EMBL" id="BMZE01000004">
    <property type="protein sequence ID" value="GHA35903.1"/>
    <property type="molecule type" value="Genomic_DNA"/>
</dbReference>
<name>A0A918VY55_9HYPH</name>
<reference evidence="5" key="1">
    <citation type="journal article" date="2014" name="Int. J. Syst. Evol. Microbiol.">
        <title>Complete genome sequence of Corynebacterium casei LMG S-19264T (=DSM 44701T), isolated from a smear-ripened cheese.</title>
        <authorList>
            <consortium name="US DOE Joint Genome Institute (JGI-PGF)"/>
            <person name="Walter F."/>
            <person name="Albersmeier A."/>
            <person name="Kalinowski J."/>
            <person name="Ruckert C."/>
        </authorList>
    </citation>
    <scope>NUCLEOTIDE SEQUENCE</scope>
    <source>
        <strain evidence="5">KCTC 32437</strain>
    </source>
</reference>
<dbReference type="Pfam" id="PF00072">
    <property type="entry name" value="Response_reg"/>
    <property type="match status" value="1"/>
</dbReference>
<feature type="domain" description="Response regulatory" evidence="4">
    <location>
        <begin position="25"/>
        <end position="141"/>
    </location>
</feature>
<organism evidence="5 6">
    <name type="scientific">Devosia pacifica</name>
    <dbReference type="NCBI Taxonomy" id="1335967"/>
    <lineage>
        <taxon>Bacteria</taxon>
        <taxon>Pseudomonadati</taxon>
        <taxon>Pseudomonadota</taxon>
        <taxon>Alphaproteobacteria</taxon>
        <taxon>Hyphomicrobiales</taxon>
        <taxon>Devosiaceae</taxon>
        <taxon>Devosia</taxon>
    </lineage>
</organism>
<accession>A0A918VY55</accession>
<keyword evidence="2" id="KW-0902">Two-component regulatory system</keyword>
<keyword evidence="1 3" id="KW-0597">Phosphoprotein</keyword>
<protein>
    <submittedName>
        <fullName evidence="5">Response regulator</fullName>
    </submittedName>
</protein>
<dbReference type="AlphaFoldDB" id="A0A918VY55"/>
<proteinExistence type="predicted"/>
<dbReference type="InterPro" id="IPR001789">
    <property type="entry name" value="Sig_transdc_resp-reg_receiver"/>
</dbReference>
<dbReference type="Gene3D" id="3.40.50.2300">
    <property type="match status" value="1"/>
</dbReference>
<evidence type="ECO:0000256" key="1">
    <source>
        <dbReference type="ARBA" id="ARBA00022553"/>
    </source>
</evidence>
<evidence type="ECO:0000259" key="4">
    <source>
        <dbReference type="PROSITE" id="PS50110"/>
    </source>
</evidence>
<evidence type="ECO:0000313" key="6">
    <source>
        <dbReference type="Proteomes" id="UP000646579"/>
    </source>
</evidence>
<reference evidence="5" key="2">
    <citation type="submission" date="2020-09" db="EMBL/GenBank/DDBJ databases">
        <authorList>
            <person name="Sun Q."/>
            <person name="Kim S."/>
        </authorList>
    </citation>
    <scope>NUCLEOTIDE SEQUENCE</scope>
    <source>
        <strain evidence="5">KCTC 32437</strain>
    </source>
</reference>
<dbReference type="InterPro" id="IPR011006">
    <property type="entry name" value="CheY-like_superfamily"/>
</dbReference>
<dbReference type="GO" id="GO:0000160">
    <property type="term" value="P:phosphorelay signal transduction system"/>
    <property type="evidence" value="ECO:0007669"/>
    <property type="project" value="UniProtKB-KW"/>
</dbReference>
<keyword evidence="6" id="KW-1185">Reference proteome</keyword>
<comment type="caution">
    <text evidence="5">The sequence shown here is derived from an EMBL/GenBank/DDBJ whole genome shotgun (WGS) entry which is preliminary data.</text>
</comment>
<dbReference type="SUPFAM" id="SSF52172">
    <property type="entry name" value="CheY-like"/>
    <property type="match status" value="1"/>
</dbReference>
<dbReference type="PROSITE" id="PS50110">
    <property type="entry name" value="RESPONSE_REGULATORY"/>
    <property type="match status" value="1"/>
</dbReference>